<organism evidence="3 4">
    <name type="scientific">Amycolatopsis marina</name>
    <dbReference type="NCBI Taxonomy" id="490629"/>
    <lineage>
        <taxon>Bacteria</taxon>
        <taxon>Bacillati</taxon>
        <taxon>Actinomycetota</taxon>
        <taxon>Actinomycetes</taxon>
        <taxon>Pseudonocardiales</taxon>
        <taxon>Pseudonocardiaceae</taxon>
        <taxon>Amycolatopsis</taxon>
    </lineage>
</organism>
<dbReference type="CDD" id="cd05829">
    <property type="entry name" value="Sortase_F"/>
    <property type="match status" value="1"/>
</dbReference>
<keyword evidence="2" id="KW-0812">Transmembrane</keyword>
<dbReference type="STRING" id="490629.SAMN05216266_13929"/>
<evidence type="ECO:0000313" key="3">
    <source>
        <dbReference type="EMBL" id="SFB64043.1"/>
    </source>
</evidence>
<accession>A0A1I1CUD2</accession>
<dbReference type="InterPro" id="IPR042001">
    <property type="entry name" value="Sortase_F"/>
</dbReference>
<evidence type="ECO:0000256" key="1">
    <source>
        <dbReference type="ARBA" id="ARBA00022801"/>
    </source>
</evidence>
<keyword evidence="2" id="KW-0472">Membrane</keyword>
<dbReference type="Gene3D" id="2.40.260.10">
    <property type="entry name" value="Sortase"/>
    <property type="match status" value="1"/>
</dbReference>
<name>A0A1I1CUD2_9PSEU</name>
<keyword evidence="1" id="KW-0378">Hydrolase</keyword>
<dbReference type="OrthoDB" id="525039at2"/>
<dbReference type="Proteomes" id="UP000243799">
    <property type="component" value="Unassembled WGS sequence"/>
</dbReference>
<keyword evidence="2" id="KW-1133">Transmembrane helix</keyword>
<sequence>MGEGRRREFIRLAAAAGAVVITMAGVLTGVGLILVNSGSKSTVSSADTRAAPATAKQADQRITTVAAGKAPLAVGALGASAPRTLSIPAIGLDRDKIIELGQTSYGAMEVPGNAGTVGWFTQSRTPGEPGVSVIAGHIRFAHERGAFYQLAELSPGDVVTITRHDGSTADFTVYRVETRPDATGGLTRAAGTAAVAGSSPELRLVTGGARFDSLPGEHVNELVVFARMTGTG</sequence>
<reference evidence="4" key="1">
    <citation type="submission" date="2016-10" db="EMBL/GenBank/DDBJ databases">
        <authorList>
            <person name="Varghese N."/>
            <person name="Submissions S."/>
        </authorList>
    </citation>
    <scope>NUCLEOTIDE SEQUENCE [LARGE SCALE GENOMIC DNA]</scope>
    <source>
        <strain evidence="4">CGMCC 4.3568</strain>
    </source>
</reference>
<dbReference type="RefSeq" id="WP_091679802.1">
    <property type="nucleotide sequence ID" value="NZ_FOKG01000039.1"/>
</dbReference>
<evidence type="ECO:0000313" key="4">
    <source>
        <dbReference type="Proteomes" id="UP000243799"/>
    </source>
</evidence>
<dbReference type="SUPFAM" id="SSF63817">
    <property type="entry name" value="Sortase"/>
    <property type="match status" value="1"/>
</dbReference>
<dbReference type="InterPro" id="IPR005754">
    <property type="entry name" value="Sortase"/>
</dbReference>
<dbReference type="Pfam" id="PF04203">
    <property type="entry name" value="Sortase"/>
    <property type="match status" value="1"/>
</dbReference>
<dbReference type="EMBL" id="FOKG01000039">
    <property type="protein sequence ID" value="SFB64043.1"/>
    <property type="molecule type" value="Genomic_DNA"/>
</dbReference>
<gene>
    <name evidence="3" type="ORF">SAMN05216266_13929</name>
</gene>
<keyword evidence="4" id="KW-1185">Reference proteome</keyword>
<proteinExistence type="predicted"/>
<protein>
    <submittedName>
        <fullName evidence="3">Sortase family protein</fullName>
    </submittedName>
</protein>
<dbReference type="AlphaFoldDB" id="A0A1I1CUD2"/>
<evidence type="ECO:0000256" key="2">
    <source>
        <dbReference type="SAM" id="Phobius"/>
    </source>
</evidence>
<dbReference type="InterPro" id="IPR023365">
    <property type="entry name" value="Sortase_dom-sf"/>
</dbReference>
<feature type="transmembrane region" description="Helical" evidence="2">
    <location>
        <begin position="12"/>
        <end position="35"/>
    </location>
</feature>
<dbReference type="GO" id="GO:0016787">
    <property type="term" value="F:hydrolase activity"/>
    <property type="evidence" value="ECO:0007669"/>
    <property type="project" value="UniProtKB-KW"/>
</dbReference>